<comment type="caution">
    <text evidence="3">The sequence shown here is derived from an EMBL/GenBank/DDBJ whole genome shotgun (WGS) entry which is preliminary data.</text>
</comment>
<dbReference type="InParanoid" id="A0A401G5S0"/>
<evidence type="ECO:0000313" key="3">
    <source>
        <dbReference type="EMBL" id="GBE77512.1"/>
    </source>
</evidence>
<name>A0A401G5S0_9APHY</name>
<sequence length="489" mass="52781">MQIHTCKGILLSKARLIESYGVPYNSSASVWNYTIDDSSSYLTYTPHGDGGIGDWTHTGWQPWYSESGGWNTAGGNYATGTSLHITSFPGASVELQFYGTSIYVFGTSNSSYNVALDSSISSNLTPLSGDLLFMQEGLSRGTHFLNLTARPESNSSQQLALDSLIISQKMAKDESVPIPVIYDNMNASLLYRGNWSVPPLNNQIPNTTDPKPYHETAFMGASVSLNFTGIAIAINGTRNWGNGIYNVTLDGISTQYNGSTMWLVSDALLFYQSGLNADQTHTLELISTAPNSYNLWLNSITAFAPNITTPNPRATGSAKKTNVGVIVGPIIGAIAALLLLGAAFWWWRRSRRVRAYGSEGKNLTPFIQPTTVQFIDPSAPYDAPHDAASSHAASSIIALSSMMYEKDRSVRTLVSPTGATQASSISHIPSSIPPESQVRPLTVPSAQPPAPAQQPVDVDHIIELIAGRIDRSQAFDPSSPPPQYQLGHM</sequence>
<feature type="transmembrane region" description="Helical" evidence="2">
    <location>
        <begin position="323"/>
        <end position="347"/>
    </location>
</feature>
<organism evidence="3 4">
    <name type="scientific">Sparassis crispa</name>
    <dbReference type="NCBI Taxonomy" id="139825"/>
    <lineage>
        <taxon>Eukaryota</taxon>
        <taxon>Fungi</taxon>
        <taxon>Dikarya</taxon>
        <taxon>Basidiomycota</taxon>
        <taxon>Agaricomycotina</taxon>
        <taxon>Agaricomycetes</taxon>
        <taxon>Polyporales</taxon>
        <taxon>Sparassidaceae</taxon>
        <taxon>Sparassis</taxon>
    </lineage>
</organism>
<reference evidence="3 4" key="1">
    <citation type="journal article" date="2018" name="Sci. Rep.">
        <title>Genome sequence of the cauliflower mushroom Sparassis crispa (Hanabiratake) and its association with beneficial usage.</title>
        <authorList>
            <person name="Kiyama R."/>
            <person name="Furutani Y."/>
            <person name="Kawaguchi K."/>
            <person name="Nakanishi T."/>
        </authorList>
    </citation>
    <scope>NUCLEOTIDE SEQUENCE [LARGE SCALE GENOMIC DNA]</scope>
</reference>
<dbReference type="OrthoDB" id="2576334at2759"/>
<feature type="compositionally biased region" description="Low complexity" evidence="1">
    <location>
        <begin position="423"/>
        <end position="436"/>
    </location>
</feature>
<accession>A0A401G5S0</accession>
<dbReference type="GeneID" id="38774429"/>
<evidence type="ECO:0000256" key="2">
    <source>
        <dbReference type="SAM" id="Phobius"/>
    </source>
</evidence>
<keyword evidence="2" id="KW-0472">Membrane</keyword>
<proteinExistence type="predicted"/>
<feature type="region of interest" description="Disordered" evidence="1">
    <location>
        <begin position="469"/>
        <end position="489"/>
    </location>
</feature>
<dbReference type="EMBL" id="BFAD01000001">
    <property type="protein sequence ID" value="GBE77512.1"/>
    <property type="molecule type" value="Genomic_DNA"/>
</dbReference>
<dbReference type="Proteomes" id="UP000287166">
    <property type="component" value="Unassembled WGS sequence"/>
</dbReference>
<protein>
    <recommendedName>
        <fullName evidence="5">Transmembrane protein</fullName>
    </recommendedName>
</protein>
<keyword evidence="2" id="KW-1133">Transmembrane helix</keyword>
<dbReference type="AlphaFoldDB" id="A0A401G5S0"/>
<evidence type="ECO:0000256" key="1">
    <source>
        <dbReference type="SAM" id="MobiDB-lite"/>
    </source>
</evidence>
<dbReference type="RefSeq" id="XP_027608425.1">
    <property type="nucleotide sequence ID" value="XM_027752624.1"/>
</dbReference>
<dbReference type="Gene3D" id="2.60.120.260">
    <property type="entry name" value="Galactose-binding domain-like"/>
    <property type="match status" value="2"/>
</dbReference>
<keyword evidence="2" id="KW-0812">Transmembrane</keyword>
<evidence type="ECO:0008006" key="5">
    <source>
        <dbReference type="Google" id="ProtNLM"/>
    </source>
</evidence>
<feature type="region of interest" description="Disordered" evidence="1">
    <location>
        <begin position="421"/>
        <end position="453"/>
    </location>
</feature>
<evidence type="ECO:0000313" key="4">
    <source>
        <dbReference type="Proteomes" id="UP000287166"/>
    </source>
</evidence>
<dbReference type="STRING" id="139825.A0A401G5S0"/>
<gene>
    <name evidence="3" type="ORF">SCP_0103870</name>
</gene>
<keyword evidence="4" id="KW-1185">Reference proteome</keyword>